<dbReference type="InterPro" id="IPR006931">
    <property type="entry name" value="Calcipressin"/>
</dbReference>
<dbReference type="Proteomes" id="UP001142489">
    <property type="component" value="Unassembled WGS sequence"/>
</dbReference>
<dbReference type="GO" id="GO:0019722">
    <property type="term" value="P:calcium-mediated signaling"/>
    <property type="evidence" value="ECO:0007669"/>
    <property type="project" value="InterPro"/>
</dbReference>
<reference evidence="2" key="1">
    <citation type="journal article" date="2023" name="DNA Res.">
        <title>Chromosome-level genome assembly of Phrynocephalus forsythii using third-generation DNA sequencing and Hi-C analysis.</title>
        <authorList>
            <person name="Qi Y."/>
            <person name="Zhao W."/>
            <person name="Zhao Y."/>
            <person name="Niu C."/>
            <person name="Cao S."/>
            <person name="Zhang Y."/>
        </authorList>
    </citation>
    <scope>NUCLEOTIDE SEQUENCE</scope>
    <source>
        <tissue evidence="2">Muscle</tissue>
    </source>
</reference>
<comment type="similarity">
    <text evidence="1">Belongs to the RCAN family.</text>
</comment>
<keyword evidence="3" id="KW-1185">Reference proteome</keyword>
<dbReference type="GO" id="GO:0005634">
    <property type="term" value="C:nucleus"/>
    <property type="evidence" value="ECO:0007669"/>
    <property type="project" value="TreeGrafter"/>
</dbReference>
<comment type="caution">
    <text evidence="2">The sequence shown here is derived from an EMBL/GenBank/DDBJ whole genome shotgun (WGS) entry which is preliminary data.</text>
</comment>
<dbReference type="AlphaFoldDB" id="A0A9Q1B1V3"/>
<evidence type="ECO:0000256" key="1">
    <source>
        <dbReference type="ARBA" id="ARBA00008209"/>
    </source>
</evidence>
<dbReference type="PANTHER" id="PTHR10300:SF4">
    <property type="entry name" value="CALCIPRESSIN-1"/>
    <property type="match status" value="1"/>
</dbReference>
<dbReference type="Pfam" id="PF04847">
    <property type="entry name" value="Calcipressin"/>
    <property type="match status" value="1"/>
</dbReference>
<evidence type="ECO:0000313" key="3">
    <source>
        <dbReference type="Proteomes" id="UP001142489"/>
    </source>
</evidence>
<evidence type="ECO:0000313" key="2">
    <source>
        <dbReference type="EMBL" id="KAJ7329133.1"/>
    </source>
</evidence>
<dbReference type="GO" id="GO:0005737">
    <property type="term" value="C:cytoplasm"/>
    <property type="evidence" value="ECO:0007669"/>
    <property type="project" value="TreeGrafter"/>
</dbReference>
<evidence type="ECO:0008006" key="4">
    <source>
        <dbReference type="Google" id="ProtNLM"/>
    </source>
</evidence>
<gene>
    <name evidence="2" type="ORF">JRQ81_015307</name>
</gene>
<dbReference type="OrthoDB" id="17212at2759"/>
<dbReference type="PANTHER" id="PTHR10300">
    <property type="entry name" value="CALCIPRESSIN"/>
    <property type="match status" value="1"/>
</dbReference>
<dbReference type="GO" id="GO:0008597">
    <property type="term" value="F:calcium-dependent protein serine/threonine phosphatase regulator activity"/>
    <property type="evidence" value="ECO:0007669"/>
    <property type="project" value="TreeGrafter"/>
</dbReference>
<name>A0A9Q1B1V3_9SAUR</name>
<dbReference type="EMBL" id="JAPFRF010000006">
    <property type="protein sequence ID" value="KAJ7329133.1"/>
    <property type="molecule type" value="Genomic_DNA"/>
</dbReference>
<organism evidence="2 3">
    <name type="scientific">Phrynocephalus forsythii</name>
    <dbReference type="NCBI Taxonomy" id="171643"/>
    <lineage>
        <taxon>Eukaryota</taxon>
        <taxon>Metazoa</taxon>
        <taxon>Chordata</taxon>
        <taxon>Craniata</taxon>
        <taxon>Vertebrata</taxon>
        <taxon>Euteleostomi</taxon>
        <taxon>Lepidosauria</taxon>
        <taxon>Squamata</taxon>
        <taxon>Bifurcata</taxon>
        <taxon>Unidentata</taxon>
        <taxon>Episquamata</taxon>
        <taxon>Toxicofera</taxon>
        <taxon>Iguania</taxon>
        <taxon>Acrodonta</taxon>
        <taxon>Agamidae</taxon>
        <taxon>Agaminae</taxon>
        <taxon>Phrynocephalus</taxon>
    </lineage>
</organism>
<protein>
    <recommendedName>
        <fullName evidence="4">Calcipressin-1</fullName>
    </recommendedName>
</protein>
<proteinExistence type="inferred from homology"/>
<accession>A0A9Q1B1V3</accession>
<sequence length="128" mass="14447">MTLFVLQIFGTYDYFSLKSLHIGRSHLAPPDPEKQFLISPPTSPPVGWIQADDATPAINYDLLYAISQLGPGDQYELHVAIHTTPGVVVHVCESDDEFVAEEEEEIVKKPKPKIIQTRRPDYTSFHQN</sequence>